<organism evidence="1 2">
    <name type="scientific">Thiocapsa rosea</name>
    <dbReference type="NCBI Taxonomy" id="69360"/>
    <lineage>
        <taxon>Bacteria</taxon>
        <taxon>Pseudomonadati</taxon>
        <taxon>Pseudomonadota</taxon>
        <taxon>Gammaproteobacteria</taxon>
        <taxon>Chromatiales</taxon>
        <taxon>Chromatiaceae</taxon>
        <taxon>Thiocapsa</taxon>
    </lineage>
</organism>
<evidence type="ECO:0000313" key="1">
    <source>
        <dbReference type="EMBL" id="RKT47499.1"/>
    </source>
</evidence>
<dbReference type="AlphaFoldDB" id="A0A495VDT2"/>
<dbReference type="OrthoDB" id="9830851at2"/>
<dbReference type="RefSeq" id="WP_120799457.1">
    <property type="nucleotide sequence ID" value="NZ_RBXL01000001.1"/>
</dbReference>
<keyword evidence="2" id="KW-1185">Reference proteome</keyword>
<gene>
    <name evidence="1" type="ORF">BDD21_5091</name>
</gene>
<name>A0A495VDT2_9GAMM</name>
<sequence>MARMTSSEGNLTVDFPEDDKHYLGSVPAMRGLLEEYVRRVMTAYDPFLQGREDGDVVIPKIEAMAREYGDILMGRKAHYRLAPWQSPHRLGARLRAWYQEEINQEDDPGEGYFRSLAAQAMATKEMTDEEVGQELGEILQDNAERMVGLA</sequence>
<reference evidence="1 2" key="1">
    <citation type="submission" date="2018-10" db="EMBL/GenBank/DDBJ databases">
        <title>Genomic Encyclopedia of Archaeal and Bacterial Type Strains, Phase II (KMG-II): from individual species to whole genera.</title>
        <authorList>
            <person name="Goeker M."/>
        </authorList>
    </citation>
    <scope>NUCLEOTIDE SEQUENCE [LARGE SCALE GENOMIC DNA]</scope>
    <source>
        <strain evidence="1 2">DSM 235</strain>
    </source>
</reference>
<dbReference type="Proteomes" id="UP000274556">
    <property type="component" value="Unassembled WGS sequence"/>
</dbReference>
<accession>A0A495VDT2</accession>
<evidence type="ECO:0000313" key="2">
    <source>
        <dbReference type="Proteomes" id="UP000274556"/>
    </source>
</evidence>
<comment type="caution">
    <text evidence="1">The sequence shown here is derived from an EMBL/GenBank/DDBJ whole genome shotgun (WGS) entry which is preliminary data.</text>
</comment>
<protein>
    <submittedName>
        <fullName evidence="1">Uncharacterized protein</fullName>
    </submittedName>
</protein>
<dbReference type="EMBL" id="RBXL01000001">
    <property type="protein sequence ID" value="RKT47499.1"/>
    <property type="molecule type" value="Genomic_DNA"/>
</dbReference>
<proteinExistence type="predicted"/>